<dbReference type="RefSeq" id="WP_165094103.1">
    <property type="nucleotide sequence ID" value="NZ_JAAKGU010000001.1"/>
</dbReference>
<comment type="caution">
    <text evidence="2">The sequence shown here is derived from an EMBL/GenBank/DDBJ whole genome shotgun (WGS) entry which is preliminary data.</text>
</comment>
<evidence type="ECO:0000256" key="1">
    <source>
        <dbReference type="SAM" id="SignalP"/>
    </source>
</evidence>
<name>A0A6M1PDH0_9BACL</name>
<dbReference type="Proteomes" id="UP000480151">
    <property type="component" value="Unassembled WGS sequence"/>
</dbReference>
<protein>
    <submittedName>
        <fullName evidence="2">Polymer-forming cytoskeletal protein</fullName>
    </submittedName>
</protein>
<organism evidence="2 3">
    <name type="scientific">Paenibacillus apii</name>
    <dbReference type="NCBI Taxonomy" id="1850370"/>
    <lineage>
        <taxon>Bacteria</taxon>
        <taxon>Bacillati</taxon>
        <taxon>Bacillota</taxon>
        <taxon>Bacilli</taxon>
        <taxon>Bacillales</taxon>
        <taxon>Paenibacillaceae</taxon>
        <taxon>Paenibacillus</taxon>
    </lineage>
</organism>
<proteinExistence type="predicted"/>
<dbReference type="EMBL" id="JAAKGU010000001">
    <property type="protein sequence ID" value="NGM81340.1"/>
    <property type="molecule type" value="Genomic_DNA"/>
</dbReference>
<gene>
    <name evidence="2" type="ORF">G5B47_02825</name>
</gene>
<evidence type="ECO:0000313" key="3">
    <source>
        <dbReference type="Proteomes" id="UP000480151"/>
    </source>
</evidence>
<feature type="chain" id="PRO_5026664279" evidence="1">
    <location>
        <begin position="28"/>
        <end position="191"/>
    </location>
</feature>
<reference evidence="2 3" key="1">
    <citation type="submission" date="2020-02" db="EMBL/GenBank/DDBJ databases">
        <authorList>
            <person name="Gao J."/>
            <person name="Sun J."/>
        </authorList>
    </citation>
    <scope>NUCLEOTIDE SEQUENCE [LARGE SCALE GENOMIC DNA]</scope>
    <source>
        <strain evidence="2 3">7124</strain>
    </source>
</reference>
<keyword evidence="3" id="KW-1185">Reference proteome</keyword>
<dbReference type="AlphaFoldDB" id="A0A6M1PDH0"/>
<accession>A0A6M1PDH0</accession>
<feature type="signal peptide" evidence="1">
    <location>
        <begin position="1"/>
        <end position="27"/>
    </location>
</feature>
<dbReference type="PROSITE" id="PS51257">
    <property type="entry name" value="PROKAR_LIPOPROTEIN"/>
    <property type="match status" value="1"/>
</dbReference>
<evidence type="ECO:0000313" key="2">
    <source>
        <dbReference type="EMBL" id="NGM81340.1"/>
    </source>
</evidence>
<sequence length="191" mass="19314">MKLVKGLLVAGVAAAVLSGCGANNDQAANSAASPAASAAASPAASAPAADATTTASIVNQADAFKTAVSENGTWIIAILNDLTVDGEVVVAGEFHDKGDAAKDVYRKIALYSQDADHNITASYTLTVPKLTVKSENLKVQGGTIKGDVYVQAGGFTLDKTATVDGNIYYASADFQSSAKVEGTVTGEAKVQ</sequence>
<keyword evidence="1" id="KW-0732">Signal</keyword>